<dbReference type="GO" id="GO:0005886">
    <property type="term" value="C:plasma membrane"/>
    <property type="evidence" value="ECO:0007669"/>
    <property type="project" value="UniProtKB-SubCell"/>
</dbReference>
<evidence type="ECO:0000313" key="7">
    <source>
        <dbReference type="EMBL" id="EPD12213.1"/>
    </source>
</evidence>
<evidence type="ECO:0000256" key="3">
    <source>
        <dbReference type="ARBA" id="ARBA00022692"/>
    </source>
</evidence>
<evidence type="ECO:0000313" key="8">
    <source>
        <dbReference type="Proteomes" id="UP000015462"/>
    </source>
</evidence>
<dbReference type="AlphaFoldDB" id="A0AB33YZ71"/>
<feature type="transmembrane region" description="Helical" evidence="6">
    <location>
        <begin position="120"/>
        <end position="141"/>
    </location>
</feature>
<feature type="transmembrane region" description="Helical" evidence="6">
    <location>
        <begin position="45"/>
        <end position="71"/>
    </location>
</feature>
<comment type="caution">
    <text evidence="7">The sequence shown here is derived from an EMBL/GenBank/DDBJ whole genome shotgun (WGS) entry which is preliminary data.</text>
</comment>
<dbReference type="InterPro" id="IPR050833">
    <property type="entry name" value="Poly_Biosynth_Transport"/>
</dbReference>
<feature type="transmembrane region" description="Helical" evidence="6">
    <location>
        <begin position="331"/>
        <end position="351"/>
    </location>
</feature>
<feature type="transmembrane region" description="Helical" evidence="6">
    <location>
        <begin position="153"/>
        <end position="171"/>
    </location>
</feature>
<sequence length="439" mass="48050">MRGLGLRNLLGNSASTFLRQLLAGVLQLVVIAIIAREYGPESNGLYTMALLLPSMLGTFFNLGLSPANIYFIGAGKVGVKTAWVSVIKFFLILSIMGLCFGAAVIWWFAGSWFDGVSPLLLWFSLLLFPVSLFLSFVTSIFQGLQEFRIFNRVLLIQPSITLLVIVCLQLLENEDVLWLLVASFIGSIIALIVSILLLRPFVANSTSAEIQSDYGRALLSYGYKAHLSNTLAFINYKADIFLVNFFVGPVGAGIYVIAVQIVERLWMISQAVSTVLLPRLSELSDDEKTRKLLTPIVSRWVVFITFIGAALMAVLAFPFVILVFGNDYLGSISPMLVLLPGVVVFSSARVLANDLAARGKPELNMYASALSLVLNIITNITLIPKYGLTGAAIATSLSYVSTYVYIVFIYSRVTNVAIKEVMLVKASEMVSFRALFAAN</sequence>
<feature type="transmembrane region" description="Helical" evidence="6">
    <location>
        <begin position="388"/>
        <end position="410"/>
    </location>
</feature>
<feature type="transmembrane region" description="Helical" evidence="6">
    <location>
        <begin position="300"/>
        <end position="325"/>
    </location>
</feature>
<evidence type="ECO:0000256" key="6">
    <source>
        <dbReference type="SAM" id="Phobius"/>
    </source>
</evidence>
<evidence type="ECO:0000256" key="4">
    <source>
        <dbReference type="ARBA" id="ARBA00022989"/>
    </source>
</evidence>
<protein>
    <recommendedName>
        <fullName evidence="9">Membrane protein involved in the export of O-antigen and teichoic acid</fullName>
    </recommendedName>
</protein>
<feature type="transmembrane region" description="Helical" evidence="6">
    <location>
        <begin position="83"/>
        <end position="108"/>
    </location>
</feature>
<comment type="subcellular location">
    <subcellularLocation>
        <location evidence="1">Cell membrane</location>
        <topology evidence="1">Multi-pass membrane protein</topology>
    </subcellularLocation>
</comment>
<evidence type="ECO:0000256" key="5">
    <source>
        <dbReference type="ARBA" id="ARBA00023136"/>
    </source>
</evidence>
<feature type="transmembrane region" description="Helical" evidence="6">
    <location>
        <begin position="21"/>
        <end position="39"/>
    </location>
</feature>
<evidence type="ECO:0008006" key="9">
    <source>
        <dbReference type="Google" id="ProtNLM"/>
    </source>
</evidence>
<reference evidence="7 8" key="1">
    <citation type="journal article" date="2013" name="Genome Announc.">
        <title>Genome Sequence of the Pyrene- and Fluoranthene-Degrading Bacterium Cycloclasticus sp. Strain PY97M.</title>
        <authorList>
            <person name="Cui Z."/>
            <person name="Xu G."/>
            <person name="Li Q."/>
            <person name="Gao W."/>
            <person name="Zheng L."/>
        </authorList>
    </citation>
    <scope>NUCLEOTIDE SEQUENCE [LARGE SCALE GENOMIC DNA]</scope>
    <source>
        <strain evidence="7 8">PY97M</strain>
    </source>
</reference>
<evidence type="ECO:0000256" key="1">
    <source>
        <dbReference type="ARBA" id="ARBA00004651"/>
    </source>
</evidence>
<feature type="transmembrane region" description="Helical" evidence="6">
    <location>
        <begin position="177"/>
        <end position="198"/>
    </location>
</feature>
<dbReference type="PANTHER" id="PTHR30250">
    <property type="entry name" value="PST FAMILY PREDICTED COLANIC ACID TRANSPORTER"/>
    <property type="match status" value="1"/>
</dbReference>
<dbReference type="PANTHER" id="PTHR30250:SF11">
    <property type="entry name" value="O-ANTIGEN TRANSPORTER-RELATED"/>
    <property type="match status" value="1"/>
</dbReference>
<accession>A0AB33YZ71</accession>
<dbReference type="EMBL" id="ASHL01000012">
    <property type="protein sequence ID" value="EPD12213.1"/>
    <property type="molecule type" value="Genomic_DNA"/>
</dbReference>
<keyword evidence="3 6" id="KW-0812">Transmembrane</keyword>
<proteinExistence type="predicted"/>
<dbReference type="Proteomes" id="UP000015462">
    <property type="component" value="Unassembled WGS sequence"/>
</dbReference>
<keyword evidence="5 6" id="KW-0472">Membrane</keyword>
<gene>
    <name evidence="7" type="ORF">L196_10424</name>
</gene>
<dbReference type="CDD" id="cd13128">
    <property type="entry name" value="MATE_Wzx_like"/>
    <property type="match status" value="1"/>
</dbReference>
<keyword evidence="8" id="KW-1185">Reference proteome</keyword>
<name>A0AB33YZ71_9GAMM</name>
<feature type="transmembrane region" description="Helical" evidence="6">
    <location>
        <begin position="240"/>
        <end position="258"/>
    </location>
</feature>
<keyword evidence="2" id="KW-1003">Cell membrane</keyword>
<organism evidence="7 8">
    <name type="scientific">Cycloclasticus pugetii</name>
    <dbReference type="NCBI Taxonomy" id="34068"/>
    <lineage>
        <taxon>Bacteria</taxon>
        <taxon>Pseudomonadati</taxon>
        <taxon>Pseudomonadota</taxon>
        <taxon>Gammaproteobacteria</taxon>
        <taxon>Thiotrichales</taxon>
        <taxon>Piscirickettsiaceae</taxon>
        <taxon>Cycloclasticus</taxon>
    </lineage>
</organism>
<evidence type="ECO:0000256" key="2">
    <source>
        <dbReference type="ARBA" id="ARBA00022475"/>
    </source>
</evidence>
<dbReference type="Pfam" id="PF13440">
    <property type="entry name" value="Polysacc_synt_3"/>
    <property type="match status" value="1"/>
</dbReference>
<keyword evidence="4 6" id="KW-1133">Transmembrane helix</keyword>
<dbReference type="RefSeq" id="WP_016390923.1">
    <property type="nucleotide sequence ID" value="NZ_KE646811.1"/>
</dbReference>